<gene>
    <name evidence="5" type="ORF">GCM10011610_71120</name>
</gene>
<dbReference type="InterPro" id="IPR042261">
    <property type="entry name" value="Lsr2-like_dimerization"/>
</dbReference>
<dbReference type="Gene3D" id="3.30.60.230">
    <property type="entry name" value="Lsr2, dimerization domain"/>
    <property type="match status" value="1"/>
</dbReference>
<keyword evidence="1" id="KW-0238">DNA-binding</keyword>
<evidence type="ECO:0000256" key="2">
    <source>
        <dbReference type="SAM" id="MobiDB-lite"/>
    </source>
</evidence>
<evidence type="ECO:0000256" key="1">
    <source>
        <dbReference type="ARBA" id="ARBA00023125"/>
    </source>
</evidence>
<comment type="caution">
    <text evidence="5">The sequence shown here is derived from an EMBL/GenBank/DDBJ whole genome shotgun (WGS) entry which is preliminary data.</text>
</comment>
<feature type="compositionally biased region" description="Low complexity" evidence="2">
    <location>
        <begin position="60"/>
        <end position="69"/>
    </location>
</feature>
<feature type="domain" description="Lsr2 DNA-binding" evidence="4">
    <location>
        <begin position="82"/>
        <end position="112"/>
    </location>
</feature>
<dbReference type="Proteomes" id="UP000658127">
    <property type="component" value="Unassembled WGS sequence"/>
</dbReference>
<accession>A0ABQ2L3L3</accession>
<dbReference type="Gene3D" id="4.10.320.10">
    <property type="entry name" value="E3-binding domain"/>
    <property type="match status" value="1"/>
</dbReference>
<keyword evidence="6" id="KW-1185">Reference proteome</keyword>
<dbReference type="InterPro" id="IPR036625">
    <property type="entry name" value="E3-bd_dom_sf"/>
</dbReference>
<dbReference type="InterPro" id="IPR024412">
    <property type="entry name" value="Lsr2_dim_dom"/>
</dbReference>
<organism evidence="5 6">
    <name type="scientific">Nocardia rhizosphaerihabitans</name>
    <dbReference type="NCBI Taxonomy" id="1691570"/>
    <lineage>
        <taxon>Bacteria</taxon>
        <taxon>Bacillati</taxon>
        <taxon>Actinomycetota</taxon>
        <taxon>Actinomycetes</taxon>
        <taxon>Mycobacteriales</taxon>
        <taxon>Nocardiaceae</taxon>
        <taxon>Nocardia</taxon>
    </lineage>
</organism>
<evidence type="ECO:0000313" key="5">
    <source>
        <dbReference type="EMBL" id="GGO01386.1"/>
    </source>
</evidence>
<dbReference type="InterPro" id="IPR055370">
    <property type="entry name" value="Lsr2_DNA-bd"/>
</dbReference>
<name>A0ABQ2L3L3_9NOCA</name>
<proteinExistence type="predicted"/>
<dbReference type="RefSeq" id="WP_189034920.1">
    <property type="nucleotide sequence ID" value="NZ_BMNE01000021.1"/>
</dbReference>
<feature type="domain" description="Lsr2 dimerization" evidence="3">
    <location>
        <begin position="1"/>
        <end position="58"/>
    </location>
</feature>
<protein>
    <submittedName>
        <fullName evidence="5">Lsr2 family protein</fullName>
    </submittedName>
</protein>
<reference evidence="6" key="1">
    <citation type="journal article" date="2019" name="Int. J. Syst. Evol. Microbiol.">
        <title>The Global Catalogue of Microorganisms (GCM) 10K type strain sequencing project: providing services to taxonomists for standard genome sequencing and annotation.</title>
        <authorList>
            <consortium name="The Broad Institute Genomics Platform"/>
            <consortium name="The Broad Institute Genome Sequencing Center for Infectious Disease"/>
            <person name="Wu L."/>
            <person name="Ma J."/>
        </authorList>
    </citation>
    <scope>NUCLEOTIDE SEQUENCE [LARGE SCALE GENOMIC DNA]</scope>
    <source>
        <strain evidence="6">CGMCC 4.7329</strain>
    </source>
</reference>
<dbReference type="EMBL" id="BMNE01000021">
    <property type="protein sequence ID" value="GGO01386.1"/>
    <property type="molecule type" value="Genomic_DNA"/>
</dbReference>
<feature type="region of interest" description="Disordered" evidence="2">
    <location>
        <begin position="57"/>
        <end position="81"/>
    </location>
</feature>
<evidence type="ECO:0000259" key="4">
    <source>
        <dbReference type="Pfam" id="PF23359"/>
    </source>
</evidence>
<sequence length="114" mass="12117">MARKVTVSVVDDLDGTTPADESISFGIDGARYQIDLSAPNAALLRKTLDEWIPHARRVRGGSSTTSSARPTKVTKSPDSERGAIRAWASANGHTVSVRGRIAADIITAYHQATA</sequence>
<evidence type="ECO:0000259" key="3">
    <source>
        <dbReference type="Pfam" id="PF11774"/>
    </source>
</evidence>
<evidence type="ECO:0000313" key="6">
    <source>
        <dbReference type="Proteomes" id="UP000658127"/>
    </source>
</evidence>
<dbReference type="Pfam" id="PF23359">
    <property type="entry name" value="Lsr2_DNA-bd"/>
    <property type="match status" value="1"/>
</dbReference>
<dbReference type="Pfam" id="PF11774">
    <property type="entry name" value="Lsr2"/>
    <property type="match status" value="1"/>
</dbReference>